<sequence>MKLRRRNRQAGGSTSAAGGGAPAAGEVCWWDLEASSKYEPLLAASFKAGRQMAEPDRPGTPAPACFTEAVAWVTELGASRVQAFHWDHRADVEFVVANNNLVHYYGELDSRLISPDASREFQQRLAASNAETARQVRGRIARYKSEEQALDYELSRLAEAARRLLSAMRGEFIRGWFHRDDIDMVTFPAIDPDAWKYSGHSGIDLGDAFDPLGDLRRPSPDALLSPEPRDHHPLGLAAGAASASESDR</sequence>
<evidence type="ECO:0000313" key="3">
    <source>
        <dbReference type="Proteomes" id="UP001500842"/>
    </source>
</evidence>
<protein>
    <recommendedName>
        <fullName evidence="4">Immunity protein 35</fullName>
    </recommendedName>
</protein>
<feature type="compositionally biased region" description="Low complexity" evidence="1">
    <location>
        <begin position="234"/>
        <end position="248"/>
    </location>
</feature>
<evidence type="ECO:0000313" key="2">
    <source>
        <dbReference type="EMBL" id="GAA1508713.1"/>
    </source>
</evidence>
<keyword evidence="3" id="KW-1185">Reference proteome</keyword>
<dbReference type="RefSeq" id="WP_141004845.1">
    <property type="nucleotide sequence ID" value="NZ_BAAAOR010000007.1"/>
</dbReference>
<evidence type="ECO:0000256" key="1">
    <source>
        <dbReference type="SAM" id="MobiDB-lite"/>
    </source>
</evidence>
<gene>
    <name evidence="2" type="ORF">GCM10009788_11250</name>
</gene>
<proteinExistence type="predicted"/>
<feature type="region of interest" description="Disordered" evidence="1">
    <location>
        <begin position="1"/>
        <end position="23"/>
    </location>
</feature>
<feature type="region of interest" description="Disordered" evidence="1">
    <location>
        <begin position="211"/>
        <end position="248"/>
    </location>
</feature>
<organism evidence="2 3">
    <name type="scientific">Nocardioides humi</name>
    <dbReference type="NCBI Taxonomy" id="449461"/>
    <lineage>
        <taxon>Bacteria</taxon>
        <taxon>Bacillati</taxon>
        <taxon>Actinomycetota</taxon>
        <taxon>Actinomycetes</taxon>
        <taxon>Propionibacteriales</taxon>
        <taxon>Nocardioidaceae</taxon>
        <taxon>Nocardioides</taxon>
    </lineage>
</organism>
<reference evidence="2 3" key="1">
    <citation type="journal article" date="2019" name="Int. J. Syst. Evol. Microbiol.">
        <title>The Global Catalogue of Microorganisms (GCM) 10K type strain sequencing project: providing services to taxonomists for standard genome sequencing and annotation.</title>
        <authorList>
            <consortium name="The Broad Institute Genomics Platform"/>
            <consortium name="The Broad Institute Genome Sequencing Center for Infectious Disease"/>
            <person name="Wu L."/>
            <person name="Ma J."/>
        </authorList>
    </citation>
    <scope>NUCLEOTIDE SEQUENCE [LARGE SCALE GENOMIC DNA]</scope>
    <source>
        <strain evidence="2 3">JCM 14942</strain>
    </source>
</reference>
<evidence type="ECO:0008006" key="4">
    <source>
        <dbReference type="Google" id="ProtNLM"/>
    </source>
</evidence>
<accession>A0ABN2A0Y6</accession>
<name>A0ABN2A0Y6_9ACTN</name>
<dbReference type="Proteomes" id="UP001500842">
    <property type="component" value="Unassembled WGS sequence"/>
</dbReference>
<comment type="caution">
    <text evidence="2">The sequence shown here is derived from an EMBL/GenBank/DDBJ whole genome shotgun (WGS) entry which is preliminary data.</text>
</comment>
<dbReference type="EMBL" id="BAAAOR010000007">
    <property type="protein sequence ID" value="GAA1508713.1"/>
    <property type="molecule type" value="Genomic_DNA"/>
</dbReference>